<dbReference type="InterPro" id="IPR029071">
    <property type="entry name" value="Ubiquitin-like_domsf"/>
</dbReference>
<dbReference type="Pfam" id="PF02179">
    <property type="entry name" value="BAG"/>
    <property type="match status" value="1"/>
</dbReference>
<proteinExistence type="predicted"/>
<dbReference type="SMART" id="SM00264">
    <property type="entry name" value="BAG"/>
    <property type="match status" value="1"/>
</dbReference>
<evidence type="ECO:0000256" key="1">
    <source>
        <dbReference type="ARBA" id="ARBA00022374"/>
    </source>
</evidence>
<dbReference type="InterPro" id="IPR000626">
    <property type="entry name" value="Ubiquitin-like_dom"/>
</dbReference>
<dbReference type="SUPFAM" id="SSF63491">
    <property type="entry name" value="BAG domain"/>
    <property type="match status" value="1"/>
</dbReference>
<dbReference type="SUPFAM" id="SSF54236">
    <property type="entry name" value="Ubiquitin-like"/>
    <property type="match status" value="1"/>
</dbReference>
<name>A0A0V0UIL2_9BILA</name>
<dbReference type="OrthoDB" id="417450at2759"/>
<evidence type="ECO:0000313" key="4">
    <source>
        <dbReference type="EMBL" id="KRX50797.1"/>
    </source>
</evidence>
<feature type="domain" description="BAG" evidence="3">
    <location>
        <begin position="103"/>
        <end position="185"/>
    </location>
</feature>
<dbReference type="InterPro" id="IPR003103">
    <property type="entry name" value="BAG_domain"/>
</dbReference>
<dbReference type="Proteomes" id="UP000055048">
    <property type="component" value="Unassembled WGS sequence"/>
</dbReference>
<comment type="caution">
    <text evidence="4">The sequence shown here is derived from an EMBL/GenBank/DDBJ whole genome shotgun (WGS) entry which is preliminary data.</text>
</comment>
<dbReference type="AlphaFoldDB" id="A0A0V0UIL2"/>
<reference evidence="4 5" key="1">
    <citation type="submission" date="2015-01" db="EMBL/GenBank/DDBJ databases">
        <title>Evolution of Trichinella species and genotypes.</title>
        <authorList>
            <person name="Korhonen P.K."/>
            <person name="Edoardo P."/>
            <person name="Giuseppe L.R."/>
            <person name="Gasser R.B."/>
        </authorList>
    </citation>
    <scope>NUCLEOTIDE SEQUENCE [LARGE SCALE GENOMIC DNA]</scope>
    <source>
        <strain evidence="4">ISS417</strain>
    </source>
</reference>
<dbReference type="STRING" id="144512.A0A0V0UIL2"/>
<dbReference type="GO" id="GO:0051087">
    <property type="term" value="F:protein-folding chaperone binding"/>
    <property type="evidence" value="ECO:0007669"/>
    <property type="project" value="InterPro"/>
</dbReference>
<dbReference type="EMBL" id="JYDJ01000003">
    <property type="protein sequence ID" value="KRX50797.1"/>
    <property type="molecule type" value="Genomic_DNA"/>
</dbReference>
<accession>A0A0V0UIL2</accession>
<dbReference type="Gene3D" id="3.10.20.90">
    <property type="entry name" value="Phosphatidylinositol 3-kinase Catalytic Subunit, Chain A, domain 1"/>
    <property type="match status" value="1"/>
</dbReference>
<protein>
    <recommendedName>
        <fullName evidence="1">BAG family molecular chaperone regulator 1</fullName>
    </recommendedName>
</protein>
<sequence length="199" mass="23088">MKLNLLFGVEKDEFVLSDDNECSLKLIDLKNHIDKKFDIPVSNQRLICRGRTLVGNELLLNSFNFKPGEKIMIMGNRRDDPRLVHSMNVLREIEKHSIAGFSKKLREFTDEVDGIAKGYLPDNLVDQAVDKVTHKSHFLNEECMKAMEKMDALSLGDAKLESARLKRKSLINQIQNILQSTDYQMQNLHEFLERRQEEK</sequence>
<organism evidence="4 5">
    <name type="scientific">Trichinella murrelli</name>
    <dbReference type="NCBI Taxonomy" id="144512"/>
    <lineage>
        <taxon>Eukaryota</taxon>
        <taxon>Metazoa</taxon>
        <taxon>Ecdysozoa</taxon>
        <taxon>Nematoda</taxon>
        <taxon>Enoplea</taxon>
        <taxon>Dorylaimia</taxon>
        <taxon>Trichinellida</taxon>
        <taxon>Trichinellidae</taxon>
        <taxon>Trichinella</taxon>
    </lineage>
</organism>
<dbReference type="InterPro" id="IPR036533">
    <property type="entry name" value="BAG_dom_sf"/>
</dbReference>
<gene>
    <name evidence="4" type="primary">BAG1</name>
    <name evidence="4" type="ORF">T05_4709</name>
</gene>
<dbReference type="Gene3D" id="1.20.58.120">
    <property type="entry name" value="BAG domain"/>
    <property type="match status" value="1"/>
</dbReference>
<feature type="domain" description="Ubiquitin-like" evidence="2">
    <location>
        <begin position="28"/>
        <end position="80"/>
    </location>
</feature>
<dbReference type="PROSITE" id="PS51035">
    <property type="entry name" value="BAG"/>
    <property type="match status" value="1"/>
</dbReference>
<dbReference type="PROSITE" id="PS50053">
    <property type="entry name" value="UBIQUITIN_2"/>
    <property type="match status" value="1"/>
</dbReference>
<keyword evidence="5" id="KW-1185">Reference proteome</keyword>
<dbReference type="Pfam" id="PF00240">
    <property type="entry name" value="ubiquitin"/>
    <property type="match status" value="1"/>
</dbReference>
<evidence type="ECO:0000259" key="2">
    <source>
        <dbReference type="PROSITE" id="PS50053"/>
    </source>
</evidence>
<evidence type="ECO:0000313" key="5">
    <source>
        <dbReference type="Proteomes" id="UP000055048"/>
    </source>
</evidence>
<evidence type="ECO:0000259" key="3">
    <source>
        <dbReference type="PROSITE" id="PS51035"/>
    </source>
</evidence>